<keyword evidence="2" id="KW-1185">Reference proteome</keyword>
<dbReference type="EMBL" id="CM046105">
    <property type="protein sequence ID" value="KAI8434802.1"/>
    <property type="molecule type" value="Genomic_DNA"/>
</dbReference>
<dbReference type="Proteomes" id="UP001064048">
    <property type="component" value="Chromosome 5"/>
</dbReference>
<evidence type="ECO:0000313" key="1">
    <source>
        <dbReference type="EMBL" id="KAI8434802.1"/>
    </source>
</evidence>
<name>A0ACC0KEB0_CHOFU</name>
<protein>
    <submittedName>
        <fullName evidence="1">Uncharacterized protein</fullName>
    </submittedName>
</protein>
<evidence type="ECO:0000313" key="2">
    <source>
        <dbReference type="Proteomes" id="UP001064048"/>
    </source>
</evidence>
<sequence>MEKPAATARKRKARNDVDDKLEPLLNKKLKTEKDVKTKLEVVEKKELTKKGTNRARKVKEETESAGYDTSDNVWDEAEMLSRIERVPRQLAENFISLLNEGCTLPFIARYRKTVVDHMMPDRDSEELSSVEKVENHITHIVADIIYKDTRVLEHMRDLFSLSLWKSSHWVRKGLDDAYNRLIKPWLSRKVRADLTTAAQKEAVKTFTNNLEKYLLTEPIKNRRIAGLDPGFKAGCKVGVIDSDGEKMDAVTIYPNLSRNIPNDPAAMQLKNLLTKNKVELIGLGNGTACRETESWLKFQAISQNIPVIIVPEQGASIYSISKEAQKEHPNMDPNLISALSIARRVLDPLGELIKVDPKNLGVGLYQHDIPPKMLDSALDCAVEKIVSLVGVDINTASVALLR</sequence>
<comment type="caution">
    <text evidence="1">The sequence shown here is derived from an EMBL/GenBank/DDBJ whole genome shotgun (WGS) entry which is preliminary data.</text>
</comment>
<reference evidence="1 2" key="1">
    <citation type="journal article" date="2022" name="Genome Biol. Evol.">
        <title>The Spruce Budworm Genome: Reconstructing the Evolutionary History of Antifreeze Proteins.</title>
        <authorList>
            <person name="Beliveau C."/>
            <person name="Gagne P."/>
            <person name="Picq S."/>
            <person name="Vernygora O."/>
            <person name="Keeling C.I."/>
            <person name="Pinkney K."/>
            <person name="Doucet D."/>
            <person name="Wen F."/>
            <person name="Johnston J.S."/>
            <person name="Maaroufi H."/>
            <person name="Boyle B."/>
            <person name="Laroche J."/>
            <person name="Dewar K."/>
            <person name="Juretic N."/>
            <person name="Blackburn G."/>
            <person name="Nisole A."/>
            <person name="Brunet B."/>
            <person name="Brandao M."/>
            <person name="Lumley L."/>
            <person name="Duan J."/>
            <person name="Quan G."/>
            <person name="Lucarotti C.J."/>
            <person name="Roe A.D."/>
            <person name="Sperling F.A.H."/>
            <person name="Levesque R.C."/>
            <person name="Cusson M."/>
        </authorList>
    </citation>
    <scope>NUCLEOTIDE SEQUENCE [LARGE SCALE GENOMIC DNA]</scope>
    <source>
        <strain evidence="1">Glfc:IPQL:Cfum</strain>
    </source>
</reference>
<accession>A0ACC0KEB0</accession>
<gene>
    <name evidence="1" type="ORF">MSG28_003313</name>
</gene>
<proteinExistence type="predicted"/>
<organism evidence="1 2">
    <name type="scientific">Choristoneura fumiferana</name>
    <name type="common">Spruce budworm moth</name>
    <name type="synonym">Archips fumiferana</name>
    <dbReference type="NCBI Taxonomy" id="7141"/>
    <lineage>
        <taxon>Eukaryota</taxon>
        <taxon>Metazoa</taxon>
        <taxon>Ecdysozoa</taxon>
        <taxon>Arthropoda</taxon>
        <taxon>Hexapoda</taxon>
        <taxon>Insecta</taxon>
        <taxon>Pterygota</taxon>
        <taxon>Neoptera</taxon>
        <taxon>Endopterygota</taxon>
        <taxon>Lepidoptera</taxon>
        <taxon>Glossata</taxon>
        <taxon>Ditrysia</taxon>
        <taxon>Tortricoidea</taxon>
        <taxon>Tortricidae</taxon>
        <taxon>Tortricinae</taxon>
        <taxon>Choristoneura</taxon>
    </lineage>
</organism>